<accession>A0A1I7XLN1</accession>
<evidence type="ECO:0000313" key="1">
    <source>
        <dbReference type="Proteomes" id="UP000095283"/>
    </source>
</evidence>
<protein>
    <submittedName>
        <fullName evidence="2">Protein grainyhead</fullName>
    </submittedName>
</protein>
<reference evidence="2" key="1">
    <citation type="submission" date="2016-11" db="UniProtKB">
        <authorList>
            <consortium name="WormBaseParasite"/>
        </authorList>
    </citation>
    <scope>IDENTIFICATION</scope>
</reference>
<proteinExistence type="predicted"/>
<evidence type="ECO:0000313" key="2">
    <source>
        <dbReference type="WBParaSite" id="Hba_18635"/>
    </source>
</evidence>
<dbReference type="WBParaSite" id="Hba_18635">
    <property type="protein sequence ID" value="Hba_18635"/>
    <property type="gene ID" value="Hba_18635"/>
</dbReference>
<organism evidence="1 2">
    <name type="scientific">Heterorhabditis bacteriophora</name>
    <name type="common">Entomopathogenic nematode worm</name>
    <dbReference type="NCBI Taxonomy" id="37862"/>
    <lineage>
        <taxon>Eukaryota</taxon>
        <taxon>Metazoa</taxon>
        <taxon>Ecdysozoa</taxon>
        <taxon>Nematoda</taxon>
        <taxon>Chromadorea</taxon>
        <taxon>Rhabditida</taxon>
        <taxon>Rhabditina</taxon>
        <taxon>Rhabditomorpha</taxon>
        <taxon>Strongyloidea</taxon>
        <taxon>Heterorhabditidae</taxon>
        <taxon>Heterorhabditis</taxon>
    </lineage>
</organism>
<dbReference type="AlphaFoldDB" id="A0A1I7XLN1"/>
<keyword evidence="1" id="KW-1185">Reference proteome</keyword>
<sequence length="197" mass="21655">MQCLDGLDGSVRLNKPAHMSYCNDEVSSTTQCSYHSLPGCSSSDAQQPHSAYEGVMHPESSSTMHFSDFTYFVNPALASPSTIRRPTPVFVSYNKGLHPYTVNQNETVPVSPVSFKPKRSSFCVTNTSLQSHTVAPVHASSTTPYLMFWPGMKEVRNIDLLILSYPYTASLVGTEEYLVPMVVNCNAVDIKSSVYAL</sequence>
<dbReference type="Proteomes" id="UP000095283">
    <property type="component" value="Unplaced"/>
</dbReference>
<name>A0A1I7XLN1_HETBA</name>